<feature type="region of interest" description="Disordered" evidence="1">
    <location>
        <begin position="166"/>
        <end position="210"/>
    </location>
</feature>
<dbReference type="EMBL" id="CP036433">
    <property type="protein sequence ID" value="QDU98458.1"/>
    <property type="molecule type" value="Genomic_DNA"/>
</dbReference>
<keyword evidence="3" id="KW-1185">Reference proteome</keyword>
<evidence type="ECO:0000313" key="3">
    <source>
        <dbReference type="Proteomes" id="UP000317648"/>
    </source>
</evidence>
<reference evidence="2 3" key="1">
    <citation type="submission" date="2019-02" db="EMBL/GenBank/DDBJ databases">
        <title>Deep-cultivation of Planctomycetes and their phenomic and genomic characterization uncovers novel biology.</title>
        <authorList>
            <person name="Wiegand S."/>
            <person name="Jogler M."/>
            <person name="Boedeker C."/>
            <person name="Pinto D."/>
            <person name="Vollmers J."/>
            <person name="Rivas-Marin E."/>
            <person name="Kohn T."/>
            <person name="Peeters S.H."/>
            <person name="Heuer A."/>
            <person name="Rast P."/>
            <person name="Oberbeckmann S."/>
            <person name="Bunk B."/>
            <person name="Jeske O."/>
            <person name="Meyerdierks A."/>
            <person name="Storesund J.E."/>
            <person name="Kallscheuer N."/>
            <person name="Luecker S."/>
            <person name="Lage O.M."/>
            <person name="Pohl T."/>
            <person name="Merkel B.J."/>
            <person name="Hornburger P."/>
            <person name="Mueller R.-W."/>
            <person name="Bruemmer F."/>
            <person name="Labrenz M."/>
            <person name="Spormann A.M."/>
            <person name="Op den Camp H."/>
            <person name="Overmann J."/>
            <person name="Amann R."/>
            <person name="Jetten M.S.M."/>
            <person name="Mascher T."/>
            <person name="Medema M.H."/>
            <person name="Devos D.P."/>
            <person name="Kaster A.-K."/>
            <person name="Ovreas L."/>
            <person name="Rohde M."/>
            <person name="Galperin M.Y."/>
            <person name="Jogler C."/>
        </authorList>
    </citation>
    <scope>NUCLEOTIDE SEQUENCE [LARGE SCALE GENOMIC DNA]</scope>
    <source>
        <strain evidence="2 3">Pla85_3_4</strain>
    </source>
</reference>
<gene>
    <name evidence="2" type="ORF">Pla8534_63260</name>
</gene>
<evidence type="ECO:0000313" key="2">
    <source>
        <dbReference type="EMBL" id="QDU98458.1"/>
    </source>
</evidence>
<dbReference type="OrthoDB" id="264328at2"/>
<evidence type="ECO:0000256" key="1">
    <source>
        <dbReference type="SAM" id="MobiDB-lite"/>
    </source>
</evidence>
<feature type="compositionally biased region" description="Acidic residues" evidence="1">
    <location>
        <begin position="188"/>
        <end position="197"/>
    </location>
</feature>
<name>A0A518E301_9BACT</name>
<dbReference type="KEGG" id="lcre:Pla8534_63260"/>
<protein>
    <submittedName>
        <fullName evidence="2">Uncharacterized protein</fullName>
    </submittedName>
</protein>
<organism evidence="2 3">
    <name type="scientific">Lignipirellula cremea</name>
    <dbReference type="NCBI Taxonomy" id="2528010"/>
    <lineage>
        <taxon>Bacteria</taxon>
        <taxon>Pseudomonadati</taxon>
        <taxon>Planctomycetota</taxon>
        <taxon>Planctomycetia</taxon>
        <taxon>Pirellulales</taxon>
        <taxon>Pirellulaceae</taxon>
        <taxon>Lignipirellula</taxon>
    </lineage>
</organism>
<dbReference type="RefSeq" id="WP_145057730.1">
    <property type="nucleotide sequence ID" value="NZ_CP036433.1"/>
</dbReference>
<sequence>MESPSSASFSETHSLTNAAPALDTESAPFVGQWNQLVSTSNWEKGRIIQQWREALIESGAPPAESSDEAWARRVGGVTGQHVGRLRRVFQRFGENHTSYDGLYWSHFQAALDWDDAEMWLEGGLQNGWSVSQMRRQRWEVTGGEEPRDEEIVASELDEDFEPALNQQPQALSGDPSGIASGPLHEGPDFGDESDVDSGLEPYLDPNADQLPADAADRVRPFADLPNLPEDVADAFDTFKLAILHHKAANWADISEADVLAALDSLKTLVMAPSSQEAPF</sequence>
<dbReference type="AlphaFoldDB" id="A0A518E301"/>
<accession>A0A518E301</accession>
<dbReference type="Proteomes" id="UP000317648">
    <property type="component" value="Chromosome"/>
</dbReference>
<proteinExistence type="predicted"/>